<organism evidence="2 3">
    <name type="scientific">Cetraspora pellucida</name>
    <dbReference type="NCBI Taxonomy" id="1433469"/>
    <lineage>
        <taxon>Eukaryota</taxon>
        <taxon>Fungi</taxon>
        <taxon>Fungi incertae sedis</taxon>
        <taxon>Mucoromycota</taxon>
        <taxon>Glomeromycotina</taxon>
        <taxon>Glomeromycetes</taxon>
        <taxon>Diversisporales</taxon>
        <taxon>Gigasporaceae</taxon>
        <taxon>Cetraspora</taxon>
    </lineage>
</organism>
<comment type="caution">
    <text evidence="2">The sequence shown here is derived from an EMBL/GenBank/DDBJ whole genome shotgun (WGS) entry which is preliminary data.</text>
</comment>
<evidence type="ECO:0000313" key="2">
    <source>
        <dbReference type="EMBL" id="CAG8585082.1"/>
    </source>
</evidence>
<keyword evidence="1" id="KW-0732">Signal</keyword>
<reference evidence="2" key="1">
    <citation type="submission" date="2021-06" db="EMBL/GenBank/DDBJ databases">
        <authorList>
            <person name="Kallberg Y."/>
            <person name="Tangrot J."/>
            <person name="Rosling A."/>
        </authorList>
    </citation>
    <scope>NUCLEOTIDE SEQUENCE</scope>
    <source>
        <strain evidence="2">FL966</strain>
    </source>
</reference>
<dbReference type="AlphaFoldDB" id="A0A9N9C326"/>
<proteinExistence type="predicted"/>
<name>A0A9N9C326_9GLOM</name>
<feature type="signal peptide" evidence="1">
    <location>
        <begin position="1"/>
        <end position="25"/>
    </location>
</feature>
<keyword evidence="3" id="KW-1185">Reference proteome</keyword>
<dbReference type="Proteomes" id="UP000789759">
    <property type="component" value="Unassembled WGS sequence"/>
</dbReference>
<accession>A0A9N9C326</accession>
<protein>
    <submittedName>
        <fullName evidence="2">13581_t:CDS:1</fullName>
    </submittedName>
</protein>
<dbReference type="OrthoDB" id="2303836at2759"/>
<dbReference type="EMBL" id="CAJVQA010003848">
    <property type="protein sequence ID" value="CAG8585082.1"/>
    <property type="molecule type" value="Genomic_DNA"/>
</dbReference>
<feature type="chain" id="PRO_5040409718" evidence="1">
    <location>
        <begin position="26"/>
        <end position="172"/>
    </location>
</feature>
<evidence type="ECO:0000313" key="3">
    <source>
        <dbReference type="Proteomes" id="UP000789759"/>
    </source>
</evidence>
<evidence type="ECO:0000256" key="1">
    <source>
        <dbReference type="SAM" id="SignalP"/>
    </source>
</evidence>
<sequence length="172" mass="19274">MIRKHTYLTPYAILLIFYFLTTSLAIPAPITERSHLLKRGENEKKCPCTYIHSEFDGVYKGEITLIQEENGGTSIFGLFSKGFEDDDEYTFYILDDYGKPFHDMTKYLNIKFVNGGTEPFSAKIPDLNIDCGDDNILSKHVSLEKRACKAGDKVAINKKGSNTGPTTGKPTC</sequence>
<gene>
    <name evidence="2" type="ORF">CPELLU_LOCUS6277</name>
</gene>